<evidence type="ECO:0000313" key="1">
    <source>
        <dbReference type="EMBL" id="CAG8852797.1"/>
    </source>
</evidence>
<feature type="non-terminal residue" evidence="1">
    <location>
        <position position="1"/>
    </location>
</feature>
<sequence length="99" mass="12068">IYFDGHEQENVKEYQQYNSDEIKITILPERLEIWDTCHVLVTYDEAYFYANDNNLPFWLEGKEFIIKKKAKNYRLWARVIIKPEQANGYWKSEDMVKQL</sequence>
<keyword evidence="2" id="KW-1185">Reference proteome</keyword>
<evidence type="ECO:0000313" key="2">
    <source>
        <dbReference type="Proteomes" id="UP000789901"/>
    </source>
</evidence>
<protein>
    <submittedName>
        <fullName evidence="1">16477_t:CDS:1</fullName>
    </submittedName>
</protein>
<reference evidence="1 2" key="1">
    <citation type="submission" date="2021-06" db="EMBL/GenBank/DDBJ databases">
        <authorList>
            <person name="Kallberg Y."/>
            <person name="Tangrot J."/>
            <person name="Rosling A."/>
        </authorList>
    </citation>
    <scope>NUCLEOTIDE SEQUENCE [LARGE SCALE GENOMIC DNA]</scope>
    <source>
        <strain evidence="1 2">120-4 pot B 10/14</strain>
    </source>
</reference>
<gene>
    <name evidence="1" type="ORF">GMARGA_LOCUS41618</name>
</gene>
<feature type="non-terminal residue" evidence="1">
    <location>
        <position position="99"/>
    </location>
</feature>
<organism evidence="1 2">
    <name type="scientific">Gigaspora margarita</name>
    <dbReference type="NCBI Taxonomy" id="4874"/>
    <lineage>
        <taxon>Eukaryota</taxon>
        <taxon>Fungi</taxon>
        <taxon>Fungi incertae sedis</taxon>
        <taxon>Mucoromycota</taxon>
        <taxon>Glomeromycotina</taxon>
        <taxon>Glomeromycetes</taxon>
        <taxon>Diversisporales</taxon>
        <taxon>Gigasporaceae</taxon>
        <taxon>Gigaspora</taxon>
    </lineage>
</organism>
<accession>A0ABN7XC71</accession>
<name>A0ABN7XC71_GIGMA</name>
<comment type="caution">
    <text evidence="1">The sequence shown here is derived from an EMBL/GenBank/DDBJ whole genome shotgun (WGS) entry which is preliminary data.</text>
</comment>
<proteinExistence type="predicted"/>
<dbReference type="Proteomes" id="UP000789901">
    <property type="component" value="Unassembled WGS sequence"/>
</dbReference>
<dbReference type="EMBL" id="CAJVQB010116185">
    <property type="protein sequence ID" value="CAG8852797.1"/>
    <property type="molecule type" value="Genomic_DNA"/>
</dbReference>